<proteinExistence type="predicted"/>
<dbReference type="Gene3D" id="3.40.50.10240">
    <property type="entry name" value="Thiamin pyrophosphokinase, catalytic domain"/>
    <property type="match status" value="1"/>
</dbReference>
<dbReference type="SUPFAM" id="SSF63862">
    <property type="entry name" value="Thiamin pyrophosphokinase, substrate-binding domain"/>
    <property type="match status" value="1"/>
</dbReference>
<evidence type="ECO:0000259" key="6">
    <source>
        <dbReference type="SMART" id="SM00983"/>
    </source>
</evidence>
<dbReference type="InterPro" id="IPR007371">
    <property type="entry name" value="TPK_catalytic"/>
</dbReference>
<dbReference type="GO" id="GO:0004788">
    <property type="term" value="F:thiamine diphosphokinase activity"/>
    <property type="evidence" value="ECO:0007669"/>
    <property type="project" value="UniProtKB-UniRule"/>
</dbReference>
<dbReference type="InterPro" id="IPR036759">
    <property type="entry name" value="TPK_catalytic_sf"/>
</dbReference>
<feature type="domain" description="Thiamin pyrophosphokinase thiamin-binding" evidence="6">
    <location>
        <begin position="143"/>
        <end position="208"/>
    </location>
</feature>
<dbReference type="Pfam" id="PF04263">
    <property type="entry name" value="TPK_catalytic"/>
    <property type="match status" value="1"/>
</dbReference>
<dbReference type="GO" id="GO:0009229">
    <property type="term" value="P:thiamine diphosphate biosynthetic process"/>
    <property type="evidence" value="ECO:0007669"/>
    <property type="project" value="InterPro"/>
</dbReference>
<organism evidence="7 8">
    <name type="scientific">Aminipila butyrica</name>
    <dbReference type="NCBI Taxonomy" id="433296"/>
    <lineage>
        <taxon>Bacteria</taxon>
        <taxon>Bacillati</taxon>
        <taxon>Bacillota</taxon>
        <taxon>Clostridia</taxon>
        <taxon>Peptostreptococcales</taxon>
        <taxon>Anaerovoracaceae</taxon>
        <taxon>Aminipila</taxon>
    </lineage>
</organism>
<evidence type="ECO:0000313" key="8">
    <source>
        <dbReference type="Proteomes" id="UP000466848"/>
    </source>
</evidence>
<keyword evidence="1 7" id="KW-0808">Transferase</keyword>
<dbReference type="NCBIfam" id="TIGR01378">
    <property type="entry name" value="thi_PPkinase"/>
    <property type="match status" value="1"/>
</dbReference>
<keyword evidence="8" id="KW-1185">Reference proteome</keyword>
<keyword evidence="2" id="KW-0547">Nucleotide-binding</keyword>
<dbReference type="EC" id="2.7.6.2" evidence="5"/>
<dbReference type="KEGG" id="abut:Ami103574_06845"/>
<keyword evidence="3 7" id="KW-0418">Kinase</keyword>
<dbReference type="AlphaFoldDB" id="A0A858BUM1"/>
<dbReference type="GO" id="GO:0005524">
    <property type="term" value="F:ATP binding"/>
    <property type="evidence" value="ECO:0007669"/>
    <property type="project" value="UniProtKB-KW"/>
</dbReference>
<gene>
    <name evidence="7" type="ORF">Ami103574_06845</name>
</gene>
<protein>
    <recommendedName>
        <fullName evidence="5">Thiamine diphosphokinase</fullName>
        <ecNumber evidence="5">2.7.6.2</ecNumber>
    </recommendedName>
</protein>
<dbReference type="PANTHER" id="PTHR41299:SF1">
    <property type="entry name" value="THIAMINE PYROPHOSPHOKINASE"/>
    <property type="match status" value="1"/>
</dbReference>
<dbReference type="InterPro" id="IPR006282">
    <property type="entry name" value="Thi_PPkinase"/>
</dbReference>
<dbReference type="InterPro" id="IPR007373">
    <property type="entry name" value="Thiamin_PyroPKinase_B1-bd"/>
</dbReference>
<reference evidence="7 8" key="1">
    <citation type="submission" date="2020-02" db="EMBL/GenBank/DDBJ databases">
        <authorList>
            <person name="Kim Y.B."/>
            <person name="Roh S.W."/>
        </authorList>
    </citation>
    <scope>NUCLEOTIDE SEQUENCE [LARGE SCALE GENOMIC DNA]</scope>
    <source>
        <strain evidence="7 8">DSM 103574</strain>
    </source>
</reference>
<dbReference type="RefSeq" id="WP_163065979.1">
    <property type="nucleotide sequence ID" value="NZ_CP048649.1"/>
</dbReference>
<evidence type="ECO:0000256" key="3">
    <source>
        <dbReference type="ARBA" id="ARBA00022777"/>
    </source>
</evidence>
<dbReference type="Proteomes" id="UP000466848">
    <property type="component" value="Chromosome"/>
</dbReference>
<dbReference type="CDD" id="cd07995">
    <property type="entry name" value="TPK"/>
    <property type="match status" value="1"/>
</dbReference>
<evidence type="ECO:0000256" key="4">
    <source>
        <dbReference type="ARBA" id="ARBA00022840"/>
    </source>
</evidence>
<evidence type="ECO:0000256" key="1">
    <source>
        <dbReference type="ARBA" id="ARBA00022679"/>
    </source>
</evidence>
<evidence type="ECO:0000256" key="2">
    <source>
        <dbReference type="ARBA" id="ARBA00022741"/>
    </source>
</evidence>
<keyword evidence="4" id="KW-0067">ATP-binding</keyword>
<dbReference type="SUPFAM" id="SSF63999">
    <property type="entry name" value="Thiamin pyrophosphokinase, catalytic domain"/>
    <property type="match status" value="1"/>
</dbReference>
<accession>A0A858BUM1</accession>
<evidence type="ECO:0000256" key="5">
    <source>
        <dbReference type="NCBIfam" id="TIGR01378"/>
    </source>
</evidence>
<dbReference type="PANTHER" id="PTHR41299">
    <property type="entry name" value="THIAMINE PYROPHOSPHOKINASE"/>
    <property type="match status" value="1"/>
</dbReference>
<dbReference type="GO" id="GO:0016301">
    <property type="term" value="F:kinase activity"/>
    <property type="evidence" value="ECO:0007669"/>
    <property type="project" value="UniProtKB-KW"/>
</dbReference>
<sequence>MKRCIIITAFITGTIRHSVSLSAQDYIICSDGGFQLARKEDILPQLVIGDLDSVTEKPDSLVETQIYPVEKDDTDTMLCIKYAAERDFDEICLIGGMGGRLDHTLGNLQAMAWAAEYWQAQGKNSRRIRMVDNQNDVLLMTPGQILLEGVPGEKLSLISHSDCCLGVTTSRLKWELVNAQLTNRFPLGISNEFADISCQITLEEGMLLILRCRDMEQH</sequence>
<dbReference type="GO" id="GO:0006772">
    <property type="term" value="P:thiamine metabolic process"/>
    <property type="evidence" value="ECO:0007669"/>
    <property type="project" value="UniProtKB-UniRule"/>
</dbReference>
<evidence type="ECO:0000313" key="7">
    <source>
        <dbReference type="EMBL" id="QIB69062.1"/>
    </source>
</evidence>
<dbReference type="InterPro" id="IPR036371">
    <property type="entry name" value="TPK_B1-bd_sf"/>
</dbReference>
<dbReference type="Pfam" id="PF04265">
    <property type="entry name" value="TPK_B1_binding"/>
    <property type="match status" value="1"/>
</dbReference>
<dbReference type="GO" id="GO:0030975">
    <property type="term" value="F:thiamine binding"/>
    <property type="evidence" value="ECO:0007669"/>
    <property type="project" value="InterPro"/>
</dbReference>
<dbReference type="EMBL" id="CP048649">
    <property type="protein sequence ID" value="QIB69062.1"/>
    <property type="molecule type" value="Genomic_DNA"/>
</dbReference>
<name>A0A858BUM1_9FIRM</name>
<dbReference type="InterPro" id="IPR053149">
    <property type="entry name" value="TPK"/>
</dbReference>
<dbReference type="SMART" id="SM00983">
    <property type="entry name" value="TPK_B1_binding"/>
    <property type="match status" value="1"/>
</dbReference>